<sequence>MSKLRAILRHVIHWPRSTKRPHSRSQFSPFPLDCDCYVLGTRDFSREAYLVESLCSWLAASAPDWLRANLCDAPEELFVSRDVDSKQKLVNCEDVRVGGN</sequence>
<evidence type="ECO:0000313" key="1">
    <source>
        <dbReference type="EMBL" id="KAK0160336.1"/>
    </source>
</evidence>
<keyword evidence="2" id="KW-1185">Reference proteome</keyword>
<accession>A0AA39F0U5</accession>
<comment type="caution">
    <text evidence="1">The sequence shown here is derived from an EMBL/GenBank/DDBJ whole genome shotgun (WGS) entry which is preliminary data.</text>
</comment>
<dbReference type="AlphaFoldDB" id="A0AA39F0U5"/>
<protein>
    <submittedName>
        <fullName evidence="1">Uncharacterized protein</fullName>
    </submittedName>
</protein>
<proteinExistence type="predicted"/>
<reference evidence="1" key="2">
    <citation type="submission" date="2023-03" db="EMBL/GenBank/DDBJ databases">
        <authorList>
            <person name="Inwood S.N."/>
            <person name="Skelly J.G."/>
            <person name="Guhlin J."/>
            <person name="Harrop T.W.R."/>
            <person name="Goldson S.G."/>
            <person name="Dearden P.K."/>
        </authorList>
    </citation>
    <scope>NUCLEOTIDE SEQUENCE</scope>
    <source>
        <strain evidence="1">Irish</strain>
        <tissue evidence="1">Whole body</tissue>
    </source>
</reference>
<evidence type="ECO:0000313" key="2">
    <source>
        <dbReference type="Proteomes" id="UP001168990"/>
    </source>
</evidence>
<name>A0AA39F0U5_9HYME</name>
<dbReference type="Proteomes" id="UP001168990">
    <property type="component" value="Unassembled WGS sequence"/>
</dbReference>
<reference evidence="1" key="1">
    <citation type="journal article" date="2023" name="bioRxiv">
        <title>Scaffold-level genome assemblies of two parasitoid biocontrol wasps reveal the parthenogenesis mechanism and an associated novel virus.</title>
        <authorList>
            <person name="Inwood S."/>
            <person name="Skelly J."/>
            <person name="Guhlin J."/>
            <person name="Harrop T."/>
            <person name="Goldson S."/>
            <person name="Dearden P."/>
        </authorList>
    </citation>
    <scope>NUCLEOTIDE SEQUENCE</scope>
    <source>
        <strain evidence="1">Irish</strain>
        <tissue evidence="1">Whole body</tissue>
    </source>
</reference>
<dbReference type="EMBL" id="JAQQBS010001423">
    <property type="protein sequence ID" value="KAK0160336.1"/>
    <property type="molecule type" value="Genomic_DNA"/>
</dbReference>
<organism evidence="1 2">
    <name type="scientific">Microctonus aethiopoides</name>
    <dbReference type="NCBI Taxonomy" id="144406"/>
    <lineage>
        <taxon>Eukaryota</taxon>
        <taxon>Metazoa</taxon>
        <taxon>Ecdysozoa</taxon>
        <taxon>Arthropoda</taxon>
        <taxon>Hexapoda</taxon>
        <taxon>Insecta</taxon>
        <taxon>Pterygota</taxon>
        <taxon>Neoptera</taxon>
        <taxon>Endopterygota</taxon>
        <taxon>Hymenoptera</taxon>
        <taxon>Apocrita</taxon>
        <taxon>Ichneumonoidea</taxon>
        <taxon>Braconidae</taxon>
        <taxon>Euphorinae</taxon>
        <taxon>Microctonus</taxon>
    </lineage>
</organism>
<gene>
    <name evidence="1" type="ORF">PV328_007759</name>
</gene>